<feature type="binding site" evidence="15">
    <location>
        <position position="190"/>
    </location>
    <ligand>
        <name>NADP(+)</name>
        <dbReference type="ChEBI" id="CHEBI:58349"/>
    </ligand>
</feature>
<evidence type="ECO:0000256" key="9">
    <source>
        <dbReference type="ARBA" id="ARBA00022833"/>
    </source>
</evidence>
<dbReference type="Proteomes" id="UP000076131">
    <property type="component" value="Unassembled WGS sequence"/>
</dbReference>
<evidence type="ECO:0000256" key="5">
    <source>
        <dbReference type="ARBA" id="ARBA00007417"/>
    </source>
</evidence>
<keyword evidence="6 13" id="KW-0686">Riboflavin biosynthesis</keyword>
<protein>
    <recommendedName>
        <fullName evidence="13">Riboflavin biosynthesis protein RibD</fullName>
    </recommendedName>
    <domain>
        <recommendedName>
            <fullName evidence="13">Diaminohydroxyphosphoribosylaminopyrimidine deaminase</fullName>
            <shortName evidence="13">DRAP deaminase</shortName>
            <ecNumber evidence="13">3.5.4.26</ecNumber>
        </recommendedName>
        <alternativeName>
            <fullName evidence="13">Riboflavin-specific deaminase</fullName>
        </alternativeName>
    </domain>
    <domain>
        <recommendedName>
            <fullName evidence="13">5-amino-6-(5-phosphoribosylamino)uracil reductase</fullName>
            <ecNumber evidence="13">1.1.1.193</ecNumber>
        </recommendedName>
        <alternativeName>
            <fullName evidence="13">HTP reductase</fullName>
        </alternativeName>
    </domain>
</protein>
<name>A0A154QL56_9GAMM</name>
<feature type="binding site" evidence="16">
    <location>
        <position position="78"/>
    </location>
    <ligand>
        <name>Zn(2+)</name>
        <dbReference type="ChEBI" id="CHEBI:29105"/>
        <note>catalytic</note>
    </ligand>
</feature>
<dbReference type="InterPro" id="IPR011549">
    <property type="entry name" value="RibD_C"/>
</dbReference>
<dbReference type="PANTHER" id="PTHR38011:SF7">
    <property type="entry name" value="2,5-DIAMINO-6-RIBOSYLAMINO-4(3H)-PYRIMIDINONE 5'-PHOSPHATE REDUCTASE"/>
    <property type="match status" value="1"/>
</dbReference>
<keyword evidence="8 13" id="KW-0378">Hydrolase</keyword>
<keyword evidence="12" id="KW-0511">Multifunctional enzyme</keyword>
<evidence type="ECO:0000256" key="3">
    <source>
        <dbReference type="ARBA" id="ARBA00004910"/>
    </source>
</evidence>
<keyword evidence="9 13" id="KW-0862">Zinc</keyword>
<feature type="binding site" evidence="15">
    <location>
        <position position="148"/>
    </location>
    <ligand>
        <name>NADP(+)</name>
        <dbReference type="ChEBI" id="CHEBI:58349"/>
    </ligand>
</feature>
<dbReference type="Pfam" id="PF00383">
    <property type="entry name" value="dCMP_cyt_deam_1"/>
    <property type="match status" value="1"/>
</dbReference>
<evidence type="ECO:0000256" key="8">
    <source>
        <dbReference type="ARBA" id="ARBA00022801"/>
    </source>
</evidence>
<evidence type="ECO:0000313" key="19">
    <source>
        <dbReference type="Proteomes" id="UP000076131"/>
    </source>
</evidence>
<dbReference type="eggNOG" id="COG1985">
    <property type="taxonomic scope" value="Bacteria"/>
</dbReference>
<dbReference type="FunFam" id="3.40.140.10:FF:000025">
    <property type="entry name" value="Riboflavin biosynthesis protein RibD"/>
    <property type="match status" value="1"/>
</dbReference>
<feature type="binding site" evidence="15">
    <location>
        <position position="178"/>
    </location>
    <ligand>
        <name>substrate</name>
    </ligand>
</feature>
<dbReference type="eggNOG" id="COG0117">
    <property type="taxonomic scope" value="Bacteria"/>
</dbReference>
<gene>
    <name evidence="18" type="ORF">RHOFW104T7_05705</name>
</gene>
<feature type="binding site" evidence="15">
    <location>
        <position position="162"/>
    </location>
    <ligand>
        <name>substrate</name>
    </ligand>
</feature>
<dbReference type="AlphaFoldDB" id="A0A154QL56"/>
<dbReference type="PANTHER" id="PTHR38011">
    <property type="entry name" value="DIHYDROFOLATE REDUCTASE FAMILY PROTEIN (AFU_ORTHOLOGUE AFUA_8G06820)"/>
    <property type="match status" value="1"/>
</dbReference>
<comment type="pathway">
    <text evidence="2 13">Cofactor biosynthesis; riboflavin biosynthesis; 5-amino-6-(D-ribitylamino)uracil from GTP: step 2/4.</text>
</comment>
<dbReference type="Gene3D" id="3.40.430.10">
    <property type="entry name" value="Dihydrofolate Reductase, subunit A"/>
    <property type="match status" value="1"/>
</dbReference>
<accession>A0A154QL56</accession>
<dbReference type="NCBIfam" id="TIGR00326">
    <property type="entry name" value="eubact_ribD"/>
    <property type="match status" value="1"/>
</dbReference>
<keyword evidence="19" id="KW-1185">Reference proteome</keyword>
<comment type="function">
    <text evidence="1 13">Converts 2,5-diamino-6-(ribosylamino)-4(3h)-pyrimidinone 5'-phosphate into 5-amino-6-(ribosylamino)-2,4(1h,3h)-pyrimidinedione 5'-phosphate.</text>
</comment>
<dbReference type="Gene3D" id="3.40.140.10">
    <property type="entry name" value="Cytidine Deaminase, domain 2"/>
    <property type="match status" value="1"/>
</dbReference>
<dbReference type="RefSeq" id="WP_008435930.1">
    <property type="nucleotide sequence ID" value="NZ_LVJS01000014.1"/>
</dbReference>
<dbReference type="UniPathway" id="UPA00275">
    <property type="reaction ID" value="UER00401"/>
</dbReference>
<dbReference type="GO" id="GO:0008835">
    <property type="term" value="F:diaminohydroxyphosphoribosylaminopyrimidine deaminase activity"/>
    <property type="evidence" value="ECO:0007669"/>
    <property type="project" value="UniProtKB-EC"/>
</dbReference>
<dbReference type="InterPro" id="IPR016192">
    <property type="entry name" value="APOBEC/CMP_deaminase_Zn-bd"/>
</dbReference>
<feature type="binding site" evidence="16">
    <location>
        <position position="44"/>
    </location>
    <ligand>
        <name>Zn(2+)</name>
        <dbReference type="ChEBI" id="CHEBI:29105"/>
        <note>catalytic</note>
    </ligand>
</feature>
<dbReference type="EMBL" id="LVJS01000014">
    <property type="protein sequence ID" value="KZC25004.1"/>
    <property type="molecule type" value="Genomic_DNA"/>
</dbReference>
<comment type="similarity">
    <text evidence="4 13">In the N-terminal section; belongs to the cytidine and deoxycytidylate deaminase family.</text>
</comment>
<dbReference type="Pfam" id="PF01872">
    <property type="entry name" value="RibD_C"/>
    <property type="match status" value="1"/>
</dbReference>
<proteinExistence type="inferred from homology"/>
<comment type="pathway">
    <text evidence="3 13">Cofactor biosynthesis; riboflavin biosynthesis; 5-amino-6-(D-ribitylamino)uracil from GTP: step 3/4.</text>
</comment>
<keyword evidence="7 13" id="KW-0479">Metal-binding</keyword>
<dbReference type="GO" id="GO:0008270">
    <property type="term" value="F:zinc ion binding"/>
    <property type="evidence" value="ECO:0007669"/>
    <property type="project" value="InterPro"/>
</dbReference>
<evidence type="ECO:0000256" key="2">
    <source>
        <dbReference type="ARBA" id="ARBA00004882"/>
    </source>
</evidence>
<evidence type="ECO:0000256" key="7">
    <source>
        <dbReference type="ARBA" id="ARBA00022723"/>
    </source>
</evidence>
<sequence length="353" mass="37856">MAHALRLAEHGLYTTQPNPRVGCVIAHGDEVVGTGFHRRAGEPHAEVFALREAGERARGATAYVTLEPCAHHGRTPPCADVLVAAGVGRVVIAAEDPFPQVNGHGIGKLRAAGIAVERGLMREAARELNCGFFSRIERGRPFVRVKLAMSLDGRTALASGESKWITGAAARADVQRWRARSSAILSGSGTVLADDPQLTVRLPDDKEFLLPLRVVLDRQLRTPAGSHVLDGSAPTLLLHGAAASCNDDRFARVERVALAMHGDLLDLRAVLALLAGRGCNEVHVEAGPTLCGALFAAGLVDELLLYVAPLLLGDSARPLLRLPPLGEMARCWQLRMVDQRMLGADWRLQLRPA</sequence>
<dbReference type="InterPro" id="IPR024072">
    <property type="entry name" value="DHFR-like_dom_sf"/>
</dbReference>
<reference evidence="18 19" key="1">
    <citation type="journal article" date="2016" name="MBio">
        <title>Lateral Gene Transfer in a Heavy Metal-Contaminated-Groundwater Microbial Community.</title>
        <authorList>
            <person name="Hemme C.L."/>
            <person name="Green S.J."/>
            <person name="Rishishwar L."/>
            <person name="Prakash O."/>
            <person name="Pettenato A."/>
            <person name="Chakraborty R."/>
            <person name="Deutschbauer A.M."/>
            <person name="Van Nostrand J.D."/>
            <person name="Wu L."/>
            <person name="He Z."/>
            <person name="Jordan I.K."/>
            <person name="Hazen T.C."/>
            <person name="Arkin A.P."/>
            <person name="Kostka J.E."/>
            <person name="Zhou J."/>
        </authorList>
    </citation>
    <scope>NUCLEOTIDE SEQUENCE [LARGE SCALE GENOMIC DNA]</scope>
    <source>
        <strain evidence="18 19">FW104-T7</strain>
    </source>
</reference>
<comment type="caution">
    <text evidence="18">The sequence shown here is derived from an EMBL/GenBank/DDBJ whole genome shotgun (WGS) entry which is preliminary data.</text>
</comment>
<dbReference type="GO" id="GO:0009231">
    <property type="term" value="P:riboflavin biosynthetic process"/>
    <property type="evidence" value="ECO:0007669"/>
    <property type="project" value="UniProtKB-UniPathway"/>
</dbReference>
<evidence type="ECO:0000256" key="10">
    <source>
        <dbReference type="ARBA" id="ARBA00022857"/>
    </source>
</evidence>
<feature type="binding site" evidence="15">
    <location>
        <position position="194"/>
    </location>
    <ligand>
        <name>NADP(+)</name>
        <dbReference type="ChEBI" id="CHEBI:58349"/>
    </ligand>
</feature>
<evidence type="ECO:0000256" key="13">
    <source>
        <dbReference type="PIRNR" id="PIRNR006769"/>
    </source>
</evidence>
<feature type="binding site" evidence="15">
    <location>
        <begin position="287"/>
        <end position="293"/>
    </location>
    <ligand>
        <name>NADP(+)</name>
        <dbReference type="ChEBI" id="CHEBI:58349"/>
    </ligand>
</feature>
<dbReference type="InterPro" id="IPR050765">
    <property type="entry name" value="Riboflavin_Biosynth_HTPR"/>
</dbReference>
<dbReference type="InterPro" id="IPR002125">
    <property type="entry name" value="CMP_dCMP_dom"/>
</dbReference>
<dbReference type="STRING" id="416169.RHOFW104T7_05705"/>
<dbReference type="PIRSF" id="PIRSF006769">
    <property type="entry name" value="RibD"/>
    <property type="match status" value="1"/>
</dbReference>
<feature type="binding site" evidence="15">
    <location>
        <position position="164"/>
    </location>
    <ligand>
        <name>NADP(+)</name>
        <dbReference type="ChEBI" id="CHEBI:58349"/>
    </ligand>
</feature>
<dbReference type="EC" id="3.5.4.26" evidence="13"/>
<dbReference type="InterPro" id="IPR002734">
    <property type="entry name" value="RibDG_C"/>
</dbReference>
<evidence type="ECO:0000256" key="15">
    <source>
        <dbReference type="PIRSR" id="PIRSR006769-2"/>
    </source>
</evidence>
<dbReference type="PROSITE" id="PS00903">
    <property type="entry name" value="CYT_DCMP_DEAMINASES_1"/>
    <property type="match status" value="1"/>
</dbReference>
<evidence type="ECO:0000256" key="11">
    <source>
        <dbReference type="ARBA" id="ARBA00023002"/>
    </source>
</evidence>
<evidence type="ECO:0000256" key="16">
    <source>
        <dbReference type="PIRSR" id="PIRSR006769-3"/>
    </source>
</evidence>
<evidence type="ECO:0000313" key="18">
    <source>
        <dbReference type="EMBL" id="KZC25004.1"/>
    </source>
</evidence>
<feature type="binding site" evidence="15">
    <location>
        <position position="285"/>
    </location>
    <ligand>
        <name>substrate</name>
    </ligand>
</feature>
<evidence type="ECO:0000256" key="4">
    <source>
        <dbReference type="ARBA" id="ARBA00005259"/>
    </source>
</evidence>
<evidence type="ECO:0000256" key="1">
    <source>
        <dbReference type="ARBA" id="ARBA00002151"/>
    </source>
</evidence>
<evidence type="ECO:0000256" key="6">
    <source>
        <dbReference type="ARBA" id="ARBA00022619"/>
    </source>
</evidence>
<dbReference type="GO" id="GO:0008703">
    <property type="term" value="F:5-amino-6-(5-phosphoribosylamino)uracil reductase activity"/>
    <property type="evidence" value="ECO:0007669"/>
    <property type="project" value="UniProtKB-EC"/>
</dbReference>
<keyword evidence="11 13" id="KW-0560">Oxidoreductase</keyword>
<dbReference type="PROSITE" id="PS51747">
    <property type="entry name" value="CYT_DCMP_DEAMINASES_2"/>
    <property type="match status" value="1"/>
</dbReference>
<dbReference type="InterPro" id="IPR004794">
    <property type="entry name" value="Eubact_RibD"/>
</dbReference>
<dbReference type="InterPro" id="IPR016193">
    <property type="entry name" value="Cytidine_deaminase-like"/>
</dbReference>
<dbReference type="SUPFAM" id="SSF53597">
    <property type="entry name" value="Dihydrofolate reductase-like"/>
    <property type="match status" value="1"/>
</dbReference>
<evidence type="ECO:0000256" key="14">
    <source>
        <dbReference type="PIRSR" id="PIRSR006769-1"/>
    </source>
</evidence>
<feature type="binding site" evidence="15">
    <location>
        <position position="201"/>
    </location>
    <ligand>
        <name>substrate</name>
    </ligand>
</feature>
<dbReference type="NCBIfam" id="TIGR00227">
    <property type="entry name" value="ribD_Cterm"/>
    <property type="match status" value="1"/>
</dbReference>
<comment type="similarity">
    <text evidence="5 13">In the C-terminal section; belongs to the HTP reductase family.</text>
</comment>
<evidence type="ECO:0000256" key="12">
    <source>
        <dbReference type="ARBA" id="ARBA00023268"/>
    </source>
</evidence>
<keyword evidence="10 13" id="KW-0521">NADP</keyword>
<dbReference type="GO" id="GO:0050661">
    <property type="term" value="F:NADP binding"/>
    <property type="evidence" value="ECO:0007669"/>
    <property type="project" value="InterPro"/>
</dbReference>
<dbReference type="EC" id="1.1.1.193" evidence="13"/>
<comment type="catalytic activity">
    <reaction evidence="13">
        <text>2,5-diamino-6-hydroxy-4-(5-phosphoribosylamino)-pyrimidine + H2O + H(+) = 5-amino-6-(5-phospho-D-ribosylamino)uracil + NH4(+)</text>
        <dbReference type="Rhea" id="RHEA:21868"/>
        <dbReference type="ChEBI" id="CHEBI:15377"/>
        <dbReference type="ChEBI" id="CHEBI:15378"/>
        <dbReference type="ChEBI" id="CHEBI:28938"/>
        <dbReference type="ChEBI" id="CHEBI:58453"/>
        <dbReference type="ChEBI" id="CHEBI:58614"/>
        <dbReference type="EC" id="3.5.4.26"/>
    </reaction>
</comment>
<feature type="binding site" evidence="15">
    <location>
        <position position="198"/>
    </location>
    <ligand>
        <name>substrate</name>
    </ligand>
</feature>
<dbReference type="CDD" id="cd01284">
    <property type="entry name" value="Riboflavin_deaminase-reductase"/>
    <property type="match status" value="1"/>
</dbReference>
<dbReference type="SUPFAM" id="SSF53927">
    <property type="entry name" value="Cytidine deaminase-like"/>
    <property type="match status" value="1"/>
</dbReference>
<comment type="catalytic activity">
    <reaction evidence="13">
        <text>5-amino-6-(5-phospho-D-ribitylamino)uracil + NADP(+) = 5-amino-6-(5-phospho-D-ribosylamino)uracil + NADPH + H(+)</text>
        <dbReference type="Rhea" id="RHEA:17845"/>
        <dbReference type="ChEBI" id="CHEBI:15378"/>
        <dbReference type="ChEBI" id="CHEBI:57783"/>
        <dbReference type="ChEBI" id="CHEBI:58349"/>
        <dbReference type="ChEBI" id="CHEBI:58421"/>
        <dbReference type="ChEBI" id="CHEBI:58453"/>
        <dbReference type="EC" id="1.1.1.193"/>
    </reaction>
</comment>
<feature type="active site" description="Proton donor" evidence="14">
    <location>
        <position position="46"/>
    </location>
</feature>
<evidence type="ECO:0000259" key="17">
    <source>
        <dbReference type="PROSITE" id="PS51747"/>
    </source>
</evidence>
<feature type="binding site" evidence="16">
    <location>
        <position position="69"/>
    </location>
    <ligand>
        <name>Zn(2+)</name>
        <dbReference type="ChEBI" id="CHEBI:29105"/>
        <note>catalytic</note>
    </ligand>
</feature>
<organism evidence="18 19">
    <name type="scientific">Rhodanobacter thiooxydans</name>
    <dbReference type="NCBI Taxonomy" id="416169"/>
    <lineage>
        <taxon>Bacteria</taxon>
        <taxon>Pseudomonadati</taxon>
        <taxon>Pseudomonadota</taxon>
        <taxon>Gammaproteobacteria</taxon>
        <taxon>Lysobacterales</taxon>
        <taxon>Rhodanobacteraceae</taxon>
        <taxon>Rhodanobacter</taxon>
    </lineage>
</organism>
<feature type="domain" description="CMP/dCMP-type deaminase" evidence="17">
    <location>
        <begin position="1"/>
        <end position="117"/>
    </location>
</feature>
<comment type="cofactor">
    <cofactor evidence="13 16">
        <name>Zn(2+)</name>
        <dbReference type="ChEBI" id="CHEBI:29105"/>
    </cofactor>
    <text evidence="13 16">Binds 1 zinc ion.</text>
</comment>